<dbReference type="OrthoDB" id="5772882at2"/>
<reference evidence="1 2" key="1">
    <citation type="submission" date="2018-04" db="EMBL/GenBank/DDBJ databases">
        <title>Genomic Encyclopedia of Type Strains, Phase IV (KMG-IV): sequencing the most valuable type-strain genomes for metagenomic binning, comparative biology and taxonomic classification.</title>
        <authorList>
            <person name="Goeker M."/>
        </authorList>
    </citation>
    <scope>NUCLEOTIDE SEQUENCE [LARGE SCALE GENOMIC DNA]</scope>
    <source>
        <strain evidence="1 2">DSM 104150</strain>
    </source>
</reference>
<keyword evidence="2" id="KW-1185">Reference proteome</keyword>
<evidence type="ECO:0008006" key="3">
    <source>
        <dbReference type="Google" id="ProtNLM"/>
    </source>
</evidence>
<proteinExistence type="predicted"/>
<protein>
    <recommendedName>
        <fullName evidence="3">Phage shock protein B</fullName>
    </recommendedName>
</protein>
<dbReference type="AlphaFoldDB" id="A0A318EBM3"/>
<comment type="caution">
    <text evidence="1">The sequence shown here is derived from an EMBL/GenBank/DDBJ whole genome shotgun (WGS) entry which is preliminary data.</text>
</comment>
<sequence length="72" mass="8088">MDVFTMVVLIVLIVSVGTAAQKYIKTRGQSERGSSAQDARIAKLEERVRALETVVTDHGFDLKRELRELERG</sequence>
<dbReference type="RefSeq" id="WP_110264442.1">
    <property type="nucleotide sequence ID" value="NZ_CAKZQT010000021.1"/>
</dbReference>
<evidence type="ECO:0000313" key="1">
    <source>
        <dbReference type="EMBL" id="PXV69502.1"/>
    </source>
</evidence>
<dbReference type="EMBL" id="QICN01000003">
    <property type="protein sequence ID" value="PXV69502.1"/>
    <property type="molecule type" value="Genomic_DNA"/>
</dbReference>
<name>A0A318EBM3_9GAMM</name>
<dbReference type="Proteomes" id="UP000248330">
    <property type="component" value="Unassembled WGS sequence"/>
</dbReference>
<gene>
    <name evidence="1" type="ORF">C8D93_10375</name>
</gene>
<evidence type="ECO:0000313" key="2">
    <source>
        <dbReference type="Proteomes" id="UP000248330"/>
    </source>
</evidence>
<organism evidence="1 2">
    <name type="scientific">Sinimarinibacterium flocculans</name>
    <dbReference type="NCBI Taxonomy" id="985250"/>
    <lineage>
        <taxon>Bacteria</taxon>
        <taxon>Pseudomonadati</taxon>
        <taxon>Pseudomonadota</taxon>
        <taxon>Gammaproteobacteria</taxon>
        <taxon>Nevskiales</taxon>
        <taxon>Nevskiaceae</taxon>
        <taxon>Sinimarinibacterium</taxon>
    </lineage>
</organism>
<accession>A0A318EBM3</accession>